<protein>
    <submittedName>
        <fullName evidence="1">L domain-like protein</fullName>
    </submittedName>
</protein>
<sequence length="699" mass="78211">MSKGGLIIQDVVAPLVQQVADAKCILATKRSKSTHNGSSTADGLLQEIENEVLLIKDAFQRLETWIKDVENEVSVVTKNLDDILEGNTGRRVFDSGLQTIHKSIFTLREHVTGPLGQLRCKSSSVGELGGGQCSLTHSLSPNKSIFTLREHVTGPLGQLRCKSSSVGELGGGQCSLTHSLSPIHKSIFTLREHVTGPLGQLRCKSSSVGELGGGQCSLTHSLSPNITTELHFRTNSATQRFEVTKKYEKISPTLRRCLLTLAIFPQDSVIEKRLLIHWWVGEGLVTPTSDHTAEEFGDRYIKDLISEGLIVPVCRGHSSQVKHLRVEQWIREEVIILAMLDKAFSFNGSGELIEALTSSPRACLKESPQQQGTIQMPAITDFNWNNFKTCFNVDKHNLRFERSRFMAMRNAAVMQLGRWQTSPKHHIETVSIEFLEWLACFNKLRYLSLRGISNITKLPRSIGELTDLMILDLQACHNLENLPVEVTMLKKLTYLDVSECYLLDHMPEGLGSLTELRVLKGFVIGNSRSRDPCRLGELARLQKLWKLSISIGRDSAGGKREFHELSQLTALRSLTITWGATALTPSNGVRNAPSGKSSAGINLSPPPYLEKLDLRCFPRNMAPEWLTCEKFLNLQKLYIRGGSLRRIGVGTELKSVEVLRLRFLSEFRMEEHELRKIFPRLVLLEVQDSHKLASTVRKL</sequence>
<dbReference type="EMBL" id="CM037025">
    <property type="protein sequence ID" value="KAH7662311.1"/>
    <property type="molecule type" value="Genomic_DNA"/>
</dbReference>
<organism evidence="1 2">
    <name type="scientific">Dioscorea alata</name>
    <name type="common">Purple yam</name>
    <dbReference type="NCBI Taxonomy" id="55571"/>
    <lineage>
        <taxon>Eukaryota</taxon>
        <taxon>Viridiplantae</taxon>
        <taxon>Streptophyta</taxon>
        <taxon>Embryophyta</taxon>
        <taxon>Tracheophyta</taxon>
        <taxon>Spermatophyta</taxon>
        <taxon>Magnoliopsida</taxon>
        <taxon>Liliopsida</taxon>
        <taxon>Dioscoreales</taxon>
        <taxon>Dioscoreaceae</taxon>
        <taxon>Dioscorea</taxon>
    </lineage>
</organism>
<evidence type="ECO:0000313" key="2">
    <source>
        <dbReference type="Proteomes" id="UP000827976"/>
    </source>
</evidence>
<proteinExistence type="predicted"/>
<comment type="caution">
    <text evidence="1">The sequence shown here is derived from an EMBL/GenBank/DDBJ whole genome shotgun (WGS) entry which is preliminary data.</text>
</comment>
<reference evidence="2" key="1">
    <citation type="journal article" date="2022" name="Nat. Commun.">
        <title>Chromosome evolution and the genetic basis of agronomically important traits in greater yam.</title>
        <authorList>
            <person name="Bredeson J.V."/>
            <person name="Lyons J.B."/>
            <person name="Oniyinde I.O."/>
            <person name="Okereke N.R."/>
            <person name="Kolade O."/>
            <person name="Nnabue I."/>
            <person name="Nwadili C.O."/>
            <person name="Hribova E."/>
            <person name="Parker M."/>
            <person name="Nwogha J."/>
            <person name="Shu S."/>
            <person name="Carlson J."/>
            <person name="Kariba R."/>
            <person name="Muthemba S."/>
            <person name="Knop K."/>
            <person name="Barton G.J."/>
            <person name="Sherwood A.V."/>
            <person name="Lopez-Montes A."/>
            <person name="Asiedu R."/>
            <person name="Jamnadass R."/>
            <person name="Muchugi A."/>
            <person name="Goodstein D."/>
            <person name="Egesi C.N."/>
            <person name="Featherston J."/>
            <person name="Asfaw A."/>
            <person name="Simpson G.G."/>
            <person name="Dolezel J."/>
            <person name="Hendre P.S."/>
            <person name="Van Deynze A."/>
            <person name="Kumar P.L."/>
            <person name="Obidiegwu J.E."/>
            <person name="Bhattacharjee R."/>
            <person name="Rokhsar D.S."/>
        </authorList>
    </citation>
    <scope>NUCLEOTIDE SEQUENCE [LARGE SCALE GENOMIC DNA]</scope>
    <source>
        <strain evidence="2">cv. TDa95/00328</strain>
    </source>
</reference>
<gene>
    <name evidence="1" type="ORF">IHE45_15G126300</name>
</gene>
<accession>A0ACB7UPH4</accession>
<name>A0ACB7UPH4_DIOAL</name>
<dbReference type="Proteomes" id="UP000827976">
    <property type="component" value="Chromosome 15"/>
</dbReference>
<keyword evidence="2" id="KW-1185">Reference proteome</keyword>
<evidence type="ECO:0000313" key="1">
    <source>
        <dbReference type="EMBL" id="KAH7662311.1"/>
    </source>
</evidence>